<dbReference type="InterPro" id="IPR050222">
    <property type="entry name" value="MATE_MdtK"/>
</dbReference>
<dbReference type="GO" id="GO:0006811">
    <property type="term" value="P:monoatomic ion transport"/>
    <property type="evidence" value="ECO:0007669"/>
    <property type="project" value="UniProtKB-KW"/>
</dbReference>
<evidence type="ECO:0000256" key="3">
    <source>
        <dbReference type="ARBA" id="ARBA00022449"/>
    </source>
</evidence>
<keyword evidence="3" id="KW-0050">Antiport</keyword>
<feature type="transmembrane region" description="Helical" evidence="10">
    <location>
        <begin position="230"/>
        <end position="252"/>
    </location>
</feature>
<dbReference type="GO" id="GO:0042910">
    <property type="term" value="F:xenobiotic transmembrane transporter activity"/>
    <property type="evidence" value="ECO:0007669"/>
    <property type="project" value="InterPro"/>
</dbReference>
<dbReference type="PANTHER" id="PTHR43298">
    <property type="entry name" value="MULTIDRUG RESISTANCE PROTEIN NORM-RELATED"/>
    <property type="match status" value="1"/>
</dbReference>
<keyword evidence="4" id="KW-1003">Cell membrane</keyword>
<feature type="transmembrane region" description="Helical" evidence="10">
    <location>
        <begin position="157"/>
        <end position="176"/>
    </location>
</feature>
<evidence type="ECO:0000256" key="6">
    <source>
        <dbReference type="ARBA" id="ARBA00022989"/>
    </source>
</evidence>
<dbReference type="Proteomes" id="UP000253977">
    <property type="component" value="Unassembled WGS sequence"/>
</dbReference>
<evidence type="ECO:0000256" key="7">
    <source>
        <dbReference type="ARBA" id="ARBA00023065"/>
    </source>
</evidence>
<feature type="transmembrane region" description="Helical" evidence="10">
    <location>
        <begin position="314"/>
        <end position="336"/>
    </location>
</feature>
<evidence type="ECO:0000256" key="1">
    <source>
        <dbReference type="ARBA" id="ARBA00004429"/>
    </source>
</evidence>
<evidence type="ECO:0000256" key="4">
    <source>
        <dbReference type="ARBA" id="ARBA00022475"/>
    </source>
</evidence>
<dbReference type="GO" id="GO:0015297">
    <property type="term" value="F:antiporter activity"/>
    <property type="evidence" value="ECO:0007669"/>
    <property type="project" value="UniProtKB-KW"/>
</dbReference>
<proteinExistence type="predicted"/>
<evidence type="ECO:0000256" key="10">
    <source>
        <dbReference type="SAM" id="Phobius"/>
    </source>
</evidence>
<keyword evidence="7" id="KW-0406">Ion transport</keyword>
<protein>
    <recommendedName>
        <fullName evidence="9">Multidrug-efflux transporter</fullName>
    </recommendedName>
</protein>
<feature type="transmembrane region" description="Helical" evidence="10">
    <location>
        <begin position="89"/>
        <end position="115"/>
    </location>
</feature>
<evidence type="ECO:0000256" key="8">
    <source>
        <dbReference type="ARBA" id="ARBA00023136"/>
    </source>
</evidence>
<dbReference type="PIRSF" id="PIRSF006603">
    <property type="entry name" value="DinF"/>
    <property type="match status" value="1"/>
</dbReference>
<dbReference type="RefSeq" id="WP_114509705.1">
    <property type="nucleotide sequence ID" value="NZ_QPMK01000002.1"/>
</dbReference>
<feature type="transmembrane region" description="Helical" evidence="10">
    <location>
        <begin position="188"/>
        <end position="209"/>
    </location>
</feature>
<dbReference type="GO" id="GO:0005886">
    <property type="term" value="C:plasma membrane"/>
    <property type="evidence" value="ECO:0007669"/>
    <property type="project" value="UniProtKB-SubCell"/>
</dbReference>
<comment type="subcellular location">
    <subcellularLocation>
        <location evidence="1">Cell inner membrane</location>
        <topology evidence="1">Multi-pass membrane protein</topology>
    </subcellularLocation>
</comment>
<sequence>MTYSQHIRAVLTLGLPLIGGHLAQFAIGLTDTIMLGWYGAESLAALTLATAFFFVFFLMGCGFAWAVMPLVAQAAASDDTQTVRRVTRMGLWLSGLYWAAVMPLLWFSGAILLALGQTEALAADAQTYLRIAGFGMLPALLVMVLKSYLAALERTRVVLLVTVLAAIANGMGNYALIFGNWGAPELGIAGAAIAAILSQLTALVAIAVYTQRRMPQHAMFQRFWRADPQMFARVFRLGVPIGLTTLAEVGLFEATAIMMGWLGTVPLAAHGIALQTASATFMVHLGFGNVATIRAGNALGRNDPEHLARGARTVLGLSLAMSLMTITLFLTLPHLLVSAFIDPADPARDAIVATGVTLLAVAALFQLVDGAQVVALGILRGMQDTRVPMIMAIAAYWGVGIPASYVFGFVLGGEAVGIWLGLVFGLTLAALAMLWRFWGQSLPGMRGQNAGHLAPATDPH</sequence>
<evidence type="ECO:0000256" key="9">
    <source>
        <dbReference type="ARBA" id="ARBA00031636"/>
    </source>
</evidence>
<dbReference type="OrthoDB" id="9780160at2"/>
<dbReference type="Pfam" id="PF01554">
    <property type="entry name" value="MatE"/>
    <property type="match status" value="2"/>
</dbReference>
<keyword evidence="8 10" id="KW-0472">Membrane</keyword>
<dbReference type="InterPro" id="IPR002528">
    <property type="entry name" value="MATE_fam"/>
</dbReference>
<feature type="transmembrane region" description="Helical" evidence="10">
    <location>
        <begin position="390"/>
        <end position="411"/>
    </location>
</feature>
<keyword evidence="5 10" id="KW-0812">Transmembrane</keyword>
<dbReference type="InterPro" id="IPR048279">
    <property type="entry name" value="MdtK-like"/>
</dbReference>
<evidence type="ECO:0000313" key="12">
    <source>
        <dbReference type="Proteomes" id="UP000253977"/>
    </source>
</evidence>
<dbReference type="NCBIfam" id="TIGR00797">
    <property type="entry name" value="matE"/>
    <property type="match status" value="1"/>
</dbReference>
<feature type="transmembrane region" description="Helical" evidence="10">
    <location>
        <begin position="272"/>
        <end position="293"/>
    </location>
</feature>
<keyword evidence="6 10" id="KW-1133">Transmembrane helix</keyword>
<feature type="transmembrane region" description="Helical" evidence="10">
    <location>
        <begin position="417"/>
        <end position="438"/>
    </location>
</feature>
<evidence type="ECO:0000256" key="2">
    <source>
        <dbReference type="ARBA" id="ARBA00022448"/>
    </source>
</evidence>
<keyword evidence="12" id="KW-1185">Reference proteome</keyword>
<dbReference type="AlphaFoldDB" id="A0A369TSL9"/>
<keyword evidence="2" id="KW-0813">Transport</keyword>
<dbReference type="EMBL" id="QPMK01000002">
    <property type="protein sequence ID" value="RDD67892.1"/>
    <property type="molecule type" value="Genomic_DNA"/>
</dbReference>
<dbReference type="PANTHER" id="PTHR43298:SF2">
    <property type="entry name" value="FMN_FAD EXPORTER YEEO-RELATED"/>
    <property type="match status" value="1"/>
</dbReference>
<organism evidence="11 12">
    <name type="scientific">Thalassococcus profundi</name>
    <dbReference type="NCBI Taxonomy" id="2282382"/>
    <lineage>
        <taxon>Bacteria</taxon>
        <taxon>Pseudomonadati</taxon>
        <taxon>Pseudomonadota</taxon>
        <taxon>Alphaproteobacteria</taxon>
        <taxon>Rhodobacterales</taxon>
        <taxon>Roseobacteraceae</taxon>
        <taxon>Thalassococcus</taxon>
    </lineage>
</organism>
<feature type="transmembrane region" description="Helical" evidence="10">
    <location>
        <begin position="127"/>
        <end position="145"/>
    </location>
</feature>
<evidence type="ECO:0000256" key="5">
    <source>
        <dbReference type="ARBA" id="ARBA00022692"/>
    </source>
</evidence>
<dbReference type="CDD" id="cd13131">
    <property type="entry name" value="MATE_NorM_like"/>
    <property type="match status" value="1"/>
</dbReference>
<feature type="transmembrane region" description="Helical" evidence="10">
    <location>
        <begin position="356"/>
        <end position="378"/>
    </location>
</feature>
<evidence type="ECO:0000313" key="11">
    <source>
        <dbReference type="EMBL" id="RDD67892.1"/>
    </source>
</evidence>
<gene>
    <name evidence="11" type="ORF">DU478_02750</name>
</gene>
<accession>A0A369TSL9</accession>
<comment type="caution">
    <text evidence="11">The sequence shown here is derived from an EMBL/GenBank/DDBJ whole genome shotgun (WGS) entry which is preliminary data.</text>
</comment>
<feature type="transmembrane region" description="Helical" evidence="10">
    <location>
        <begin position="44"/>
        <end position="68"/>
    </location>
</feature>
<reference evidence="11 12" key="1">
    <citation type="submission" date="2018-07" db="EMBL/GenBank/DDBJ databases">
        <title>Thalassococcus profundi sp. nov., a marine bacterium isolated from deep seawater of Okinawa Trough.</title>
        <authorList>
            <person name="Yu M."/>
        </authorList>
    </citation>
    <scope>NUCLEOTIDE SEQUENCE [LARGE SCALE GENOMIC DNA]</scope>
    <source>
        <strain evidence="11 12">WRAS1</strain>
    </source>
</reference>
<name>A0A369TSL9_9RHOB</name>